<keyword evidence="2" id="KW-0808">Transferase</keyword>
<dbReference type="SUPFAM" id="SSF52540">
    <property type="entry name" value="P-loop containing nucleoside triphosphate hydrolases"/>
    <property type="match status" value="1"/>
</dbReference>
<dbReference type="RefSeq" id="WP_140460256.1">
    <property type="nucleotide sequence ID" value="NZ_BAABFI010000006.1"/>
</dbReference>
<dbReference type="PANTHER" id="PTHR37816">
    <property type="entry name" value="YALI0E33011P"/>
    <property type="match status" value="1"/>
</dbReference>
<accession>A0A7Y9JZJ7</accession>
<reference evidence="2 3" key="1">
    <citation type="submission" date="2020-07" db="EMBL/GenBank/DDBJ databases">
        <title>Sequencing the genomes of 1000 actinobacteria strains.</title>
        <authorList>
            <person name="Klenk H.-P."/>
        </authorList>
    </citation>
    <scope>NUCLEOTIDE SEQUENCE [LARGE SCALE GENOMIC DNA]</scope>
    <source>
        <strain evidence="2 3">DSM 24482</strain>
    </source>
</reference>
<evidence type="ECO:0000313" key="1">
    <source>
        <dbReference type="EMBL" id="GIG32830.1"/>
    </source>
</evidence>
<evidence type="ECO:0000313" key="2">
    <source>
        <dbReference type="EMBL" id="NYD87962.1"/>
    </source>
</evidence>
<proteinExistence type="predicted"/>
<sequence length="185" mass="20765">MSARRLRVVGTSGSGKTTLAREAARRLGVLHVELDEVVWQPGWVKRDAVEALADLRARLDGSPRGWVVDGNWETLLGPGMPAPDALVWLDYPRRTVMARVLRRTLARGLLRTELWNGNREDLRNLLRPEPEENVVLWAWTSHNRVAHRYAARAAAGEPVVRLRSPREARAWLRTLAPVPPGPADS</sequence>
<evidence type="ECO:0000313" key="3">
    <source>
        <dbReference type="Proteomes" id="UP000577956"/>
    </source>
</evidence>
<dbReference type="InterPro" id="IPR027417">
    <property type="entry name" value="P-loop_NTPase"/>
</dbReference>
<gene>
    <name evidence="2" type="ORF">BKA21_003511</name>
    <name evidence="1" type="ORF">Col01nite_19890</name>
</gene>
<reference evidence="1 4" key="2">
    <citation type="submission" date="2021-01" db="EMBL/GenBank/DDBJ databases">
        <title>Whole genome shotgun sequence of Cellulomonas oligotrophica NBRC 109435.</title>
        <authorList>
            <person name="Komaki H."/>
            <person name="Tamura T."/>
        </authorList>
    </citation>
    <scope>NUCLEOTIDE SEQUENCE [LARGE SCALE GENOMIC DNA]</scope>
    <source>
        <strain evidence="1 4">NBRC 109435</strain>
    </source>
</reference>
<dbReference type="AlphaFoldDB" id="A0A7Y9JZJ7"/>
<name>A0A7Y9JZJ7_9CELL</name>
<organism evidence="2 3">
    <name type="scientific">Cellulomonas oligotrophica</name>
    <dbReference type="NCBI Taxonomy" id="931536"/>
    <lineage>
        <taxon>Bacteria</taxon>
        <taxon>Bacillati</taxon>
        <taxon>Actinomycetota</taxon>
        <taxon>Actinomycetes</taxon>
        <taxon>Micrococcales</taxon>
        <taxon>Cellulomonadaceae</taxon>
        <taxon>Cellulomonas</taxon>
    </lineage>
</organism>
<dbReference type="Proteomes" id="UP000618382">
    <property type="component" value="Unassembled WGS sequence"/>
</dbReference>
<dbReference type="Pfam" id="PF13238">
    <property type="entry name" value="AAA_18"/>
    <property type="match status" value="1"/>
</dbReference>
<protein>
    <submittedName>
        <fullName evidence="2">Adenylate kinase family enzyme</fullName>
    </submittedName>
</protein>
<dbReference type="EMBL" id="BONN01000005">
    <property type="protein sequence ID" value="GIG32830.1"/>
    <property type="molecule type" value="Genomic_DNA"/>
</dbReference>
<comment type="caution">
    <text evidence="2">The sequence shown here is derived from an EMBL/GenBank/DDBJ whole genome shotgun (WGS) entry which is preliminary data.</text>
</comment>
<dbReference type="InterPro" id="IPR052922">
    <property type="entry name" value="Cytidylate_Kinase-2"/>
</dbReference>
<keyword evidence="2" id="KW-0418">Kinase</keyword>
<dbReference type="PANTHER" id="PTHR37816:SF1">
    <property type="entry name" value="TOXIN"/>
    <property type="match status" value="1"/>
</dbReference>
<evidence type="ECO:0000313" key="4">
    <source>
        <dbReference type="Proteomes" id="UP000618382"/>
    </source>
</evidence>
<dbReference type="Proteomes" id="UP000577956">
    <property type="component" value="Unassembled WGS sequence"/>
</dbReference>
<dbReference type="Gene3D" id="3.40.50.300">
    <property type="entry name" value="P-loop containing nucleotide triphosphate hydrolases"/>
    <property type="match status" value="1"/>
</dbReference>
<keyword evidence="4" id="KW-1185">Reference proteome</keyword>
<dbReference type="GO" id="GO:0016301">
    <property type="term" value="F:kinase activity"/>
    <property type="evidence" value="ECO:0007669"/>
    <property type="project" value="UniProtKB-KW"/>
</dbReference>
<dbReference type="EMBL" id="JACCBK010000001">
    <property type="protein sequence ID" value="NYD87962.1"/>
    <property type="molecule type" value="Genomic_DNA"/>
</dbReference>